<accession>A0ABT2JGY2</accession>
<gene>
    <name evidence="1" type="ORF">JT362_28130</name>
</gene>
<dbReference type="EMBL" id="JAFFZE010000023">
    <property type="protein sequence ID" value="MCT2586998.1"/>
    <property type="molecule type" value="Genomic_DNA"/>
</dbReference>
<name>A0ABT2JGY2_9PSEU</name>
<proteinExistence type="predicted"/>
<reference evidence="1 2" key="1">
    <citation type="submission" date="2021-02" db="EMBL/GenBank/DDBJ databases">
        <title>Actinophytocola xerophila sp. nov., isolated from soil of cotton cropping field.</title>
        <authorList>
            <person name="Huang R."/>
            <person name="Chen X."/>
            <person name="Ge X."/>
            <person name="Liu W."/>
        </authorList>
    </citation>
    <scope>NUCLEOTIDE SEQUENCE [LARGE SCALE GENOMIC DNA]</scope>
    <source>
        <strain evidence="1 2">S1-96</strain>
    </source>
</reference>
<dbReference type="Proteomes" id="UP001156441">
    <property type="component" value="Unassembled WGS sequence"/>
</dbReference>
<keyword evidence="2" id="KW-1185">Reference proteome</keyword>
<protein>
    <submittedName>
        <fullName evidence="1">Uncharacterized protein</fullName>
    </submittedName>
</protein>
<organism evidence="1 2">
    <name type="scientific">Actinophytocola gossypii</name>
    <dbReference type="NCBI Taxonomy" id="2812003"/>
    <lineage>
        <taxon>Bacteria</taxon>
        <taxon>Bacillati</taxon>
        <taxon>Actinomycetota</taxon>
        <taxon>Actinomycetes</taxon>
        <taxon>Pseudonocardiales</taxon>
        <taxon>Pseudonocardiaceae</taxon>
    </lineage>
</organism>
<comment type="caution">
    <text evidence="1">The sequence shown here is derived from an EMBL/GenBank/DDBJ whole genome shotgun (WGS) entry which is preliminary data.</text>
</comment>
<evidence type="ECO:0000313" key="1">
    <source>
        <dbReference type="EMBL" id="MCT2586998.1"/>
    </source>
</evidence>
<sequence length="80" mass="8498">MKVESQAAGNAVFQPARSIFGPDDLLGSADEIGMERRKTRRVLTEGRFGQQGWARRTVLVAANDAALRGPDGCAVPAALT</sequence>
<evidence type="ECO:0000313" key="2">
    <source>
        <dbReference type="Proteomes" id="UP001156441"/>
    </source>
</evidence>
<dbReference type="RefSeq" id="WP_260194887.1">
    <property type="nucleotide sequence ID" value="NZ_JAFFZE010000023.1"/>
</dbReference>